<dbReference type="GO" id="GO:0015031">
    <property type="term" value="P:protein transport"/>
    <property type="evidence" value="ECO:0007669"/>
    <property type="project" value="UniProtKB-KW"/>
</dbReference>
<dbReference type="GO" id="GO:0055085">
    <property type="term" value="P:transmembrane transport"/>
    <property type="evidence" value="ECO:0007669"/>
    <property type="project" value="InterPro"/>
</dbReference>
<keyword evidence="9" id="KW-0472">Membrane</keyword>
<feature type="region of interest" description="Disordered" evidence="10">
    <location>
        <begin position="1"/>
        <end position="86"/>
    </location>
</feature>
<proteinExistence type="inferred from homology"/>
<dbReference type="Pfam" id="PF03544">
    <property type="entry name" value="TonB_C"/>
    <property type="match status" value="1"/>
</dbReference>
<evidence type="ECO:0000256" key="5">
    <source>
        <dbReference type="ARBA" id="ARBA00022519"/>
    </source>
</evidence>
<evidence type="ECO:0000256" key="1">
    <source>
        <dbReference type="ARBA" id="ARBA00004383"/>
    </source>
</evidence>
<dbReference type="AlphaFoldDB" id="A0A7C5M2K0"/>
<evidence type="ECO:0000256" key="7">
    <source>
        <dbReference type="ARBA" id="ARBA00022927"/>
    </source>
</evidence>
<feature type="domain" description="TonB C-terminal" evidence="11">
    <location>
        <begin position="100"/>
        <end position="183"/>
    </location>
</feature>
<sequence>RITNTLLSELDRARVKTPAPEPAAAPAKDPAETAPETVVENTQAQPAPSQEGNEPVLQASLGDTATTVPQAQTPVEVSEPEPAKPVKDLIVEAKRISGKSPVYPGVANRRGYDRDVTIVVTYSIDDKGHVINAQAAETNGAGRYKRAFERAALEAVNSFKFEPKTINGKAILSSGHSTKISFKVE</sequence>
<keyword evidence="5" id="KW-0997">Cell inner membrane</keyword>
<evidence type="ECO:0000313" key="12">
    <source>
        <dbReference type="EMBL" id="HHL42555.1"/>
    </source>
</evidence>
<dbReference type="PANTHER" id="PTHR33446">
    <property type="entry name" value="PROTEIN TONB-RELATED"/>
    <property type="match status" value="1"/>
</dbReference>
<comment type="subcellular location">
    <subcellularLocation>
        <location evidence="1">Cell inner membrane</location>
        <topology evidence="1">Single-pass membrane protein</topology>
        <orientation evidence="1">Periplasmic side</orientation>
    </subcellularLocation>
</comment>
<feature type="compositionally biased region" description="Polar residues" evidence="10">
    <location>
        <begin position="39"/>
        <end position="52"/>
    </location>
</feature>
<feature type="compositionally biased region" description="Polar residues" evidence="10">
    <location>
        <begin position="61"/>
        <end position="75"/>
    </location>
</feature>
<dbReference type="SUPFAM" id="SSF74653">
    <property type="entry name" value="TolA/TonB C-terminal domain"/>
    <property type="match status" value="1"/>
</dbReference>
<evidence type="ECO:0000256" key="2">
    <source>
        <dbReference type="ARBA" id="ARBA00006555"/>
    </source>
</evidence>
<evidence type="ECO:0000256" key="8">
    <source>
        <dbReference type="ARBA" id="ARBA00022989"/>
    </source>
</evidence>
<protein>
    <submittedName>
        <fullName evidence="12">TonB family protein</fullName>
    </submittedName>
</protein>
<evidence type="ECO:0000256" key="3">
    <source>
        <dbReference type="ARBA" id="ARBA00022448"/>
    </source>
</evidence>
<dbReference type="GO" id="GO:0005886">
    <property type="term" value="C:plasma membrane"/>
    <property type="evidence" value="ECO:0007669"/>
    <property type="project" value="UniProtKB-SubCell"/>
</dbReference>
<keyword evidence="8" id="KW-1133">Transmembrane helix</keyword>
<evidence type="ECO:0000256" key="6">
    <source>
        <dbReference type="ARBA" id="ARBA00022692"/>
    </source>
</evidence>
<feature type="non-terminal residue" evidence="12">
    <location>
        <position position="1"/>
    </location>
</feature>
<comment type="similarity">
    <text evidence="2">Belongs to the TonB family.</text>
</comment>
<gene>
    <name evidence="12" type="ORF">ENJ42_02960</name>
</gene>
<keyword evidence="6" id="KW-0812">Transmembrane</keyword>
<dbReference type="NCBIfam" id="TIGR01352">
    <property type="entry name" value="tonB_Cterm"/>
    <property type="match status" value="1"/>
</dbReference>
<keyword evidence="3" id="KW-0813">Transport</keyword>
<evidence type="ECO:0000259" key="11">
    <source>
        <dbReference type="Pfam" id="PF03544"/>
    </source>
</evidence>
<dbReference type="Proteomes" id="UP000885830">
    <property type="component" value="Unassembled WGS sequence"/>
</dbReference>
<organism evidence="12">
    <name type="scientific">Hellea balneolensis</name>
    <dbReference type="NCBI Taxonomy" id="287478"/>
    <lineage>
        <taxon>Bacteria</taxon>
        <taxon>Pseudomonadati</taxon>
        <taxon>Pseudomonadota</taxon>
        <taxon>Alphaproteobacteria</taxon>
        <taxon>Maricaulales</taxon>
        <taxon>Robiginitomaculaceae</taxon>
        <taxon>Hellea</taxon>
    </lineage>
</organism>
<dbReference type="Gene3D" id="3.30.1150.10">
    <property type="match status" value="1"/>
</dbReference>
<comment type="caution">
    <text evidence="12">The sequence shown here is derived from an EMBL/GenBank/DDBJ whole genome shotgun (WGS) entry which is preliminary data.</text>
</comment>
<dbReference type="EMBL" id="DRMJ01000143">
    <property type="protein sequence ID" value="HHL42555.1"/>
    <property type="molecule type" value="Genomic_DNA"/>
</dbReference>
<evidence type="ECO:0000256" key="9">
    <source>
        <dbReference type="ARBA" id="ARBA00023136"/>
    </source>
</evidence>
<dbReference type="InterPro" id="IPR051045">
    <property type="entry name" value="TonB-dependent_transducer"/>
</dbReference>
<feature type="compositionally biased region" description="Low complexity" evidence="10">
    <location>
        <begin position="22"/>
        <end position="37"/>
    </location>
</feature>
<evidence type="ECO:0000256" key="4">
    <source>
        <dbReference type="ARBA" id="ARBA00022475"/>
    </source>
</evidence>
<keyword evidence="7" id="KW-0653">Protein transport</keyword>
<dbReference type="InterPro" id="IPR037682">
    <property type="entry name" value="TonB_C"/>
</dbReference>
<name>A0A7C5M2K0_9PROT</name>
<dbReference type="InterPro" id="IPR006260">
    <property type="entry name" value="TonB/TolA_C"/>
</dbReference>
<keyword evidence="4" id="KW-1003">Cell membrane</keyword>
<reference evidence="12" key="1">
    <citation type="journal article" date="2020" name="mSystems">
        <title>Genome- and Community-Level Interaction Insights into Carbon Utilization and Element Cycling Functions of Hydrothermarchaeota in Hydrothermal Sediment.</title>
        <authorList>
            <person name="Zhou Z."/>
            <person name="Liu Y."/>
            <person name="Xu W."/>
            <person name="Pan J."/>
            <person name="Luo Z.H."/>
            <person name="Li M."/>
        </authorList>
    </citation>
    <scope>NUCLEOTIDE SEQUENCE [LARGE SCALE GENOMIC DNA]</scope>
    <source>
        <strain evidence="12">HyVt-485</strain>
    </source>
</reference>
<evidence type="ECO:0000256" key="10">
    <source>
        <dbReference type="SAM" id="MobiDB-lite"/>
    </source>
</evidence>
<accession>A0A7C5M2K0</accession>